<dbReference type="EMBL" id="CP071709">
    <property type="protein sequence ID" value="QVY61767.1"/>
    <property type="molecule type" value="Genomic_DNA"/>
</dbReference>
<evidence type="ECO:0000313" key="1">
    <source>
        <dbReference type="EMBL" id="QVY61767.1"/>
    </source>
</evidence>
<evidence type="ECO:0000313" key="2">
    <source>
        <dbReference type="Proteomes" id="UP000679247"/>
    </source>
</evidence>
<sequence length="58" mass="6881">MLLQKNPIVKNCSFFRLLIDELYYLRYDNPVFVSGLAAKTNLKKEERDGIFTNKKRLD</sequence>
<organism evidence="1 2">
    <name type="scientific">Cytobacillus gottheilii</name>
    <dbReference type="NCBI Taxonomy" id="859144"/>
    <lineage>
        <taxon>Bacteria</taxon>
        <taxon>Bacillati</taxon>
        <taxon>Bacillota</taxon>
        <taxon>Bacilli</taxon>
        <taxon>Bacillales</taxon>
        <taxon>Bacillaceae</taxon>
        <taxon>Cytobacillus</taxon>
    </lineage>
</organism>
<protein>
    <submittedName>
        <fullName evidence="1">Uncharacterized protein</fullName>
    </submittedName>
</protein>
<keyword evidence="2" id="KW-1185">Reference proteome</keyword>
<dbReference type="RefSeq" id="WP_214476933.1">
    <property type="nucleotide sequence ID" value="NZ_CP071709.1"/>
</dbReference>
<accession>A0ABX8FDZ5</accession>
<dbReference type="Proteomes" id="UP000679247">
    <property type="component" value="Chromosome"/>
</dbReference>
<reference evidence="1 2" key="1">
    <citation type="submission" date="2021-03" db="EMBL/GenBank/DDBJ databases">
        <title>The first data on the complete genome of the tetrodotoxin-producing bacterium.</title>
        <authorList>
            <person name="Melnikova D.I."/>
            <person name="Nijland R."/>
            <person name="Magarlamov T.Y."/>
        </authorList>
    </citation>
    <scope>NUCLEOTIDE SEQUENCE [LARGE SCALE GENOMIC DNA]</scope>
    <source>
        <strain evidence="1 2">1839</strain>
    </source>
</reference>
<name>A0ABX8FDZ5_9BACI</name>
<gene>
    <name evidence="1" type="ORF">J1899_01090</name>
</gene>
<proteinExistence type="predicted"/>